<feature type="transmembrane region" description="Helical" evidence="1">
    <location>
        <begin position="39"/>
        <end position="62"/>
    </location>
</feature>
<protein>
    <submittedName>
        <fullName evidence="2">Uncharacterized protein</fullName>
    </submittedName>
</protein>
<dbReference type="PANTHER" id="PTHR28002">
    <property type="entry name" value="MIOREX COMPLEX COMPONENT 11"/>
    <property type="match status" value="1"/>
</dbReference>
<dbReference type="STRING" id="983967.A0A1E4T5G3"/>
<feature type="non-terminal residue" evidence="2">
    <location>
        <position position="1"/>
    </location>
</feature>
<feature type="non-terminal residue" evidence="2">
    <location>
        <position position="152"/>
    </location>
</feature>
<reference evidence="3" key="1">
    <citation type="submission" date="2016-04" db="EMBL/GenBank/DDBJ databases">
        <title>Comparative genomics of biotechnologically important yeasts.</title>
        <authorList>
            <consortium name="DOE Joint Genome Institute"/>
            <person name="Riley R."/>
            <person name="Haridas S."/>
            <person name="Wolfe K.H."/>
            <person name="Lopes M.R."/>
            <person name="Hittinger C.T."/>
            <person name="Goker M."/>
            <person name="Salamov A."/>
            <person name="Wisecaver J."/>
            <person name="Long T.M."/>
            <person name="Aerts A.L."/>
            <person name="Barry K."/>
            <person name="Choi C."/>
            <person name="Clum A."/>
            <person name="Coughlan A.Y."/>
            <person name="Deshpande S."/>
            <person name="Douglass A.P."/>
            <person name="Hanson S.J."/>
            <person name="Klenk H.-P."/>
            <person name="Labutti K."/>
            <person name="Lapidus A."/>
            <person name="Lindquist E."/>
            <person name="Lipzen A."/>
            <person name="Meier-Kolthoff J.P."/>
            <person name="Ohm R.A."/>
            <person name="Otillar R.P."/>
            <person name="Pangilinan J."/>
            <person name="Peng Y."/>
            <person name="Rokas A."/>
            <person name="Rosa C.A."/>
            <person name="Scheuner C."/>
            <person name="Sibirny A.A."/>
            <person name="Slot J.C."/>
            <person name="Stielow J.B."/>
            <person name="Sun H."/>
            <person name="Kurtzman C.P."/>
            <person name="Blackwell M."/>
            <person name="Grigoriev I.V."/>
            <person name="Jeffries T.W."/>
        </authorList>
    </citation>
    <scope>NUCLEOTIDE SEQUENCE [LARGE SCALE GENOMIC DNA]</scope>
    <source>
        <strain evidence="3">NRRL YB-2248</strain>
    </source>
</reference>
<keyword evidence="1" id="KW-0472">Membrane</keyword>
<keyword evidence="3" id="KW-1185">Reference proteome</keyword>
<sequence length="152" mass="17748">SELEDQPKMEMLMKNKYYMKSPRFLRPYVKSVMLRPMQFGLSIVILHELTAIIPFLGFWYIFLKYDFIPLELPQEYIAKGLDVITKSVSNTSMDLEEKIRIASAGANSYALTKLLIPIRIPFSVILAPWFDRWVVRPFGRVLGLIFRRGSKK</sequence>
<evidence type="ECO:0000313" key="3">
    <source>
        <dbReference type="Proteomes" id="UP000094801"/>
    </source>
</evidence>
<proteinExistence type="predicted"/>
<dbReference type="InterPro" id="IPR018811">
    <property type="entry name" value="MRX11"/>
</dbReference>
<dbReference type="EMBL" id="KV453849">
    <property type="protein sequence ID" value="ODV86961.1"/>
    <property type="molecule type" value="Genomic_DNA"/>
</dbReference>
<evidence type="ECO:0000313" key="2">
    <source>
        <dbReference type="EMBL" id="ODV86961.1"/>
    </source>
</evidence>
<accession>A0A1E4T5G3</accession>
<evidence type="ECO:0000256" key="1">
    <source>
        <dbReference type="SAM" id="Phobius"/>
    </source>
</evidence>
<name>A0A1E4T5G3_9ASCO</name>
<dbReference type="PANTHER" id="PTHR28002:SF1">
    <property type="entry name" value="MIOREX COMPLEX COMPONENT 11"/>
    <property type="match status" value="1"/>
</dbReference>
<dbReference type="GO" id="GO:0005739">
    <property type="term" value="C:mitochondrion"/>
    <property type="evidence" value="ECO:0007669"/>
    <property type="project" value="TreeGrafter"/>
</dbReference>
<gene>
    <name evidence="2" type="ORF">CANARDRAFT_185859</name>
</gene>
<dbReference type="Pfam" id="PF10306">
    <property type="entry name" value="FLILHELTA"/>
    <property type="match status" value="1"/>
</dbReference>
<organism evidence="2 3">
    <name type="scientific">[Candida] arabinofermentans NRRL YB-2248</name>
    <dbReference type="NCBI Taxonomy" id="983967"/>
    <lineage>
        <taxon>Eukaryota</taxon>
        <taxon>Fungi</taxon>
        <taxon>Dikarya</taxon>
        <taxon>Ascomycota</taxon>
        <taxon>Saccharomycotina</taxon>
        <taxon>Pichiomycetes</taxon>
        <taxon>Pichiales</taxon>
        <taxon>Pichiaceae</taxon>
        <taxon>Ogataea</taxon>
        <taxon>Ogataea/Candida clade</taxon>
    </lineage>
</organism>
<dbReference type="Proteomes" id="UP000094801">
    <property type="component" value="Unassembled WGS sequence"/>
</dbReference>
<dbReference type="OrthoDB" id="5580261at2759"/>
<keyword evidence="1" id="KW-1133">Transmembrane helix</keyword>
<keyword evidence="1" id="KW-0812">Transmembrane</keyword>
<dbReference type="AlphaFoldDB" id="A0A1E4T5G3"/>